<dbReference type="GO" id="GO:0005886">
    <property type="term" value="C:plasma membrane"/>
    <property type="evidence" value="ECO:0007669"/>
    <property type="project" value="TreeGrafter"/>
</dbReference>
<proteinExistence type="predicted"/>
<dbReference type="SMART" id="SM01003">
    <property type="entry name" value="AlaDh_PNT_N"/>
    <property type="match status" value="1"/>
</dbReference>
<evidence type="ECO:0000313" key="2">
    <source>
        <dbReference type="EMBL" id="HHH13114.1"/>
    </source>
</evidence>
<gene>
    <name evidence="2" type="ORF">ENJ98_02660</name>
</gene>
<protein>
    <submittedName>
        <fullName evidence="2">Alanine dehydrogenase</fullName>
    </submittedName>
</protein>
<dbReference type="PANTHER" id="PTHR42795">
    <property type="entry name" value="ALANINE DEHYDROGENASE"/>
    <property type="match status" value="1"/>
</dbReference>
<dbReference type="Proteomes" id="UP000886100">
    <property type="component" value="Unassembled WGS sequence"/>
</dbReference>
<dbReference type="AlphaFoldDB" id="A0A7C5IYA4"/>
<dbReference type="GO" id="GO:0006524">
    <property type="term" value="P:alanine catabolic process"/>
    <property type="evidence" value="ECO:0007669"/>
    <property type="project" value="TreeGrafter"/>
</dbReference>
<reference evidence="2" key="1">
    <citation type="journal article" date="2020" name="mSystems">
        <title>Genome- and Community-Level Interaction Insights into Carbon Utilization and Element Cycling Functions of Hydrothermarchaeota in Hydrothermal Sediment.</title>
        <authorList>
            <person name="Zhou Z."/>
            <person name="Liu Y."/>
            <person name="Xu W."/>
            <person name="Pan J."/>
            <person name="Luo Z.H."/>
            <person name="Li M."/>
        </authorList>
    </citation>
    <scope>NUCLEOTIDE SEQUENCE [LARGE SCALE GENOMIC DNA]</scope>
    <source>
        <strain evidence="2">HyVt-535</strain>
    </source>
</reference>
<dbReference type="SUPFAM" id="SSF52283">
    <property type="entry name" value="Formate/glycerate dehydrogenase catalytic domain-like"/>
    <property type="match status" value="1"/>
</dbReference>
<organism evidence="2">
    <name type="scientific">Thiolapillus brandeum</name>
    <dbReference type="NCBI Taxonomy" id="1076588"/>
    <lineage>
        <taxon>Bacteria</taxon>
        <taxon>Pseudomonadati</taxon>
        <taxon>Pseudomonadota</taxon>
        <taxon>Gammaproteobacteria</taxon>
        <taxon>Chromatiales</taxon>
        <taxon>Sedimenticolaceae</taxon>
        <taxon>Thiolapillus</taxon>
    </lineage>
</organism>
<sequence length="131" mass="14234">MQIGIPKEIKPMEGRVALVPEAAAELVRAGHRVLLQESAGEASGFEDEAYERHGVATVPDAETLYGESRLIVKVKEPVGPELALLRRDHLLFSFLHLAAEPELTRRLCDIGLTAIGFETVEVDGTLPILAP</sequence>
<name>A0A7C5IYA4_9GAMM</name>
<evidence type="ECO:0000259" key="1">
    <source>
        <dbReference type="SMART" id="SM01003"/>
    </source>
</evidence>
<feature type="domain" description="Alanine dehydrogenase/pyridine nucleotide transhydrogenase N-terminal" evidence="1">
    <location>
        <begin position="4"/>
        <end position="130"/>
    </location>
</feature>
<dbReference type="PANTHER" id="PTHR42795:SF1">
    <property type="entry name" value="ALANINE DEHYDROGENASE"/>
    <property type="match status" value="1"/>
</dbReference>
<dbReference type="Pfam" id="PF05222">
    <property type="entry name" value="AlaDh_PNT_N"/>
    <property type="match status" value="1"/>
</dbReference>
<feature type="non-terminal residue" evidence="2">
    <location>
        <position position="131"/>
    </location>
</feature>
<comment type="caution">
    <text evidence="2">The sequence shown here is derived from an EMBL/GenBank/DDBJ whole genome shotgun (WGS) entry which is preliminary data.</text>
</comment>
<dbReference type="GO" id="GO:0000286">
    <property type="term" value="F:alanine dehydrogenase activity"/>
    <property type="evidence" value="ECO:0007669"/>
    <property type="project" value="TreeGrafter"/>
</dbReference>
<dbReference type="Gene3D" id="3.40.50.720">
    <property type="entry name" value="NAD(P)-binding Rossmann-like Domain"/>
    <property type="match status" value="1"/>
</dbReference>
<accession>A0A7C5IYA4</accession>
<dbReference type="EMBL" id="DROM01000166">
    <property type="protein sequence ID" value="HHH13114.1"/>
    <property type="molecule type" value="Genomic_DNA"/>
</dbReference>
<dbReference type="InterPro" id="IPR007886">
    <property type="entry name" value="AlaDH/PNT_N"/>
</dbReference>